<dbReference type="InterPro" id="IPR036291">
    <property type="entry name" value="NAD(P)-bd_dom_sf"/>
</dbReference>
<comment type="similarity">
    <text evidence="1">Belongs to the Gfo/Idh/MocA family.</text>
</comment>
<dbReference type="SUPFAM" id="SSF51735">
    <property type="entry name" value="NAD(P)-binding Rossmann-fold domains"/>
    <property type="match status" value="1"/>
</dbReference>
<name>A4X7E2_SALTO</name>
<feature type="domain" description="Gfo/Idh/MocA-like oxidoreductase C-terminal" evidence="4">
    <location>
        <begin position="122"/>
        <end position="318"/>
    </location>
</feature>
<evidence type="ECO:0000256" key="2">
    <source>
        <dbReference type="ARBA" id="ARBA00023002"/>
    </source>
</evidence>
<dbReference type="EMBL" id="CP000667">
    <property type="protein sequence ID" value="ABP54792.1"/>
    <property type="molecule type" value="Genomic_DNA"/>
</dbReference>
<dbReference type="Gene3D" id="3.30.360.10">
    <property type="entry name" value="Dihydrodipicolinate Reductase, domain 2"/>
    <property type="match status" value="1"/>
</dbReference>
<evidence type="ECO:0000259" key="3">
    <source>
        <dbReference type="Pfam" id="PF01408"/>
    </source>
</evidence>
<dbReference type="eggNOG" id="COG0673">
    <property type="taxonomic scope" value="Bacteria"/>
</dbReference>
<accession>A4X7E2</accession>
<gene>
    <name evidence="5" type="ordered locus">Strop_2344</name>
</gene>
<evidence type="ECO:0000256" key="1">
    <source>
        <dbReference type="ARBA" id="ARBA00010928"/>
    </source>
</evidence>
<dbReference type="AlphaFoldDB" id="A4X7E2"/>
<dbReference type="Gene3D" id="3.40.50.720">
    <property type="entry name" value="NAD(P)-binding Rossmann-like Domain"/>
    <property type="match status" value="1"/>
</dbReference>
<feature type="domain" description="Gfo/Idh/MocA-like oxidoreductase N-terminal" evidence="3">
    <location>
        <begin position="2"/>
        <end position="107"/>
    </location>
</feature>
<dbReference type="Proteomes" id="UP000000235">
    <property type="component" value="Chromosome"/>
</dbReference>
<sequence length="324" mass="34594">MGAIHAANLRRHPDVTSLVIADVDRQRAQEVARRLDASAADSVDEAFTSGTEGVVIASNTATHAELIRQAARAGLPAFCEKPVAADLSEATRTVQEVQAAGATLQIGLMRRFDAGFLAGRARVRAGQLGRLHTIRSVGADPDPPPATYLSSSGGIFWDALIHDFDLLRWITGREVAEVYACGSDAGPPIFAELGELDTAMALLTMDDRTLAATTATRCNGAGYDVRMELCGDADTIAIGLDRHTPLTSVEPDAPSPPSDPVPGFLERFASAFEAEIDAFLQVARGDLENPCDGREAVEALRVAEACWRSQRERRPVPMTEIAGF</sequence>
<dbReference type="InterPro" id="IPR000683">
    <property type="entry name" value="Gfo/Idh/MocA-like_OxRdtase_N"/>
</dbReference>
<dbReference type="PANTHER" id="PTHR42840">
    <property type="entry name" value="NAD(P)-BINDING ROSSMANN-FOLD SUPERFAMILY PROTEIN-RELATED"/>
    <property type="match status" value="1"/>
</dbReference>
<keyword evidence="2" id="KW-0560">Oxidoreductase</keyword>
<dbReference type="HOGENOM" id="CLU_023194_0_2_11"/>
<dbReference type="PANTHER" id="PTHR42840:SF3">
    <property type="entry name" value="BINDING ROSSMANN FOLD OXIDOREDUCTASE, PUTATIVE (AFU_ORTHOLOGUE AFUA_2G10240)-RELATED"/>
    <property type="match status" value="1"/>
</dbReference>
<proteinExistence type="inferred from homology"/>
<evidence type="ECO:0000313" key="6">
    <source>
        <dbReference type="Proteomes" id="UP000000235"/>
    </source>
</evidence>
<dbReference type="Pfam" id="PF01408">
    <property type="entry name" value="GFO_IDH_MocA"/>
    <property type="match status" value="1"/>
</dbReference>
<reference evidence="6" key="1">
    <citation type="journal article" date="2007" name="Proc. Natl. Acad. Sci. U.S.A.">
        <title>Genome sequencing reveals complex secondary metabolome in the marine actinomycete Salinispora tropica.</title>
        <authorList>
            <person name="Udwary D.W."/>
            <person name="Zeigler L."/>
            <person name="Asolkar R.N."/>
            <person name="Singan V."/>
            <person name="Lapidus A."/>
            <person name="Fenical W."/>
            <person name="Jensen P.R."/>
            <person name="Moore B.S."/>
        </authorList>
    </citation>
    <scope>NUCLEOTIDE SEQUENCE [LARGE SCALE GENOMIC DNA]</scope>
    <source>
        <strain evidence="6">ATCC BAA-916 / DSM 44818 / CNB-440</strain>
    </source>
</reference>
<protein>
    <submittedName>
        <fullName evidence="5">Oxidoreductase domain protein</fullName>
    </submittedName>
</protein>
<dbReference type="KEGG" id="stp:Strop_2344"/>
<evidence type="ECO:0000313" key="5">
    <source>
        <dbReference type="EMBL" id="ABP54792.1"/>
    </source>
</evidence>
<dbReference type="SUPFAM" id="SSF55347">
    <property type="entry name" value="Glyceraldehyde-3-phosphate dehydrogenase-like, C-terminal domain"/>
    <property type="match status" value="1"/>
</dbReference>
<dbReference type="STRING" id="369723.Strop_2344"/>
<dbReference type="InterPro" id="IPR004104">
    <property type="entry name" value="Gfo/Idh/MocA-like_OxRdtase_C"/>
</dbReference>
<organism evidence="5 6">
    <name type="scientific">Salinispora tropica (strain ATCC BAA-916 / DSM 44818 / JCM 13857 / NBRC 105044 / CNB-440)</name>
    <dbReference type="NCBI Taxonomy" id="369723"/>
    <lineage>
        <taxon>Bacteria</taxon>
        <taxon>Bacillati</taxon>
        <taxon>Actinomycetota</taxon>
        <taxon>Actinomycetes</taxon>
        <taxon>Micromonosporales</taxon>
        <taxon>Micromonosporaceae</taxon>
        <taxon>Salinispora</taxon>
    </lineage>
</organism>
<dbReference type="Pfam" id="PF02894">
    <property type="entry name" value="GFO_IDH_MocA_C"/>
    <property type="match status" value="1"/>
</dbReference>
<dbReference type="GO" id="GO:0016491">
    <property type="term" value="F:oxidoreductase activity"/>
    <property type="evidence" value="ECO:0007669"/>
    <property type="project" value="UniProtKB-KW"/>
</dbReference>
<keyword evidence="6" id="KW-1185">Reference proteome</keyword>
<dbReference type="GO" id="GO:0000166">
    <property type="term" value="F:nucleotide binding"/>
    <property type="evidence" value="ECO:0007669"/>
    <property type="project" value="InterPro"/>
</dbReference>
<evidence type="ECO:0000259" key="4">
    <source>
        <dbReference type="Pfam" id="PF02894"/>
    </source>
</evidence>